<keyword evidence="1" id="KW-0472">Membrane</keyword>
<proteinExistence type="predicted"/>
<protein>
    <submittedName>
        <fullName evidence="2">Uncharacterized protein</fullName>
    </submittedName>
</protein>
<accession>T0GW36</accession>
<comment type="caution">
    <text evidence="2">The sequence shown here is derived from an EMBL/GenBank/DDBJ whole genome shotgun (WGS) entry which is preliminary data.</text>
</comment>
<dbReference type="Proteomes" id="UP000015442">
    <property type="component" value="Unassembled WGS sequence"/>
</dbReference>
<feature type="transmembrane region" description="Helical" evidence="1">
    <location>
        <begin position="50"/>
        <end position="66"/>
    </location>
</feature>
<keyword evidence="1" id="KW-1133">Transmembrane helix</keyword>
<dbReference type="EMBL" id="AKWY02000021">
    <property type="protein sequence ID" value="EQA71551.1"/>
    <property type="molecule type" value="Genomic_DNA"/>
</dbReference>
<reference evidence="2 3" key="1">
    <citation type="submission" date="2013-05" db="EMBL/GenBank/DDBJ databases">
        <authorList>
            <person name="Harkins D.M."/>
            <person name="Durkin A.S."/>
            <person name="Brinkac L.M."/>
            <person name="Haft D.H."/>
            <person name="Selengut J.D."/>
            <person name="Sanka R."/>
            <person name="DePew J."/>
            <person name="Purushe J."/>
            <person name="Hartskeerl R.A."/>
            <person name="Ahmed A."/>
            <person name="van der Linden H."/>
            <person name="Goris M.G.A."/>
            <person name="Vinetz J.M."/>
            <person name="Sutton G.G."/>
            <person name="Nierman W.C."/>
            <person name="Fouts D.E."/>
        </authorList>
    </citation>
    <scope>NUCLEOTIDE SEQUENCE [LARGE SCALE GENOMIC DNA]</scope>
    <source>
        <strain evidence="2 3">CZ214</strain>
    </source>
</reference>
<organism evidence="2 3">
    <name type="scientific">Leptospira noguchii serovar Panama str. CZ214</name>
    <dbReference type="NCBI Taxonomy" id="1001595"/>
    <lineage>
        <taxon>Bacteria</taxon>
        <taxon>Pseudomonadati</taxon>
        <taxon>Spirochaetota</taxon>
        <taxon>Spirochaetia</taxon>
        <taxon>Leptospirales</taxon>
        <taxon>Leptospiraceae</taxon>
        <taxon>Leptospira</taxon>
    </lineage>
</organism>
<evidence type="ECO:0000313" key="3">
    <source>
        <dbReference type="Proteomes" id="UP000015442"/>
    </source>
</evidence>
<evidence type="ECO:0000313" key="2">
    <source>
        <dbReference type="EMBL" id="EQA71551.1"/>
    </source>
</evidence>
<feature type="transmembrane region" description="Helical" evidence="1">
    <location>
        <begin position="20"/>
        <end position="38"/>
    </location>
</feature>
<gene>
    <name evidence="2" type="ORF">LEP1GSC059_2781</name>
</gene>
<name>T0GW36_9LEPT</name>
<sequence length="67" mass="7701">MNSRLGAIFENFYISAKSPLIFGTIFIRPSCMCLFYFIFKKPNILSKKTFLLIYFIGGITTIVLNSH</sequence>
<keyword evidence="1" id="KW-0812">Transmembrane</keyword>
<evidence type="ECO:0000256" key="1">
    <source>
        <dbReference type="SAM" id="Phobius"/>
    </source>
</evidence>
<dbReference type="AlphaFoldDB" id="T0GW36"/>